<name>A0A1K0HKD1_9BASI</name>
<organism evidence="2 4">
    <name type="scientific">Ustilago bromivora</name>
    <dbReference type="NCBI Taxonomy" id="307758"/>
    <lineage>
        <taxon>Eukaryota</taxon>
        <taxon>Fungi</taxon>
        <taxon>Dikarya</taxon>
        <taxon>Basidiomycota</taxon>
        <taxon>Ustilaginomycotina</taxon>
        <taxon>Ustilaginomycetes</taxon>
        <taxon>Ustilaginales</taxon>
        <taxon>Ustilaginaceae</taxon>
        <taxon>Ustilago</taxon>
    </lineage>
</organism>
<reference evidence="3" key="3">
    <citation type="submission" date="2018-08" db="EMBL/GenBank/DDBJ databases">
        <authorList>
            <person name="Guldener U."/>
        </authorList>
    </citation>
    <scope>NUCLEOTIDE SEQUENCE</scope>
    <source>
        <strain evidence="3">UB2</strain>
    </source>
</reference>
<dbReference type="AlphaFoldDB" id="A0A1K0HKD1"/>
<feature type="signal peptide" evidence="1">
    <location>
        <begin position="1"/>
        <end position="19"/>
    </location>
</feature>
<dbReference type="EMBL" id="LT558134">
    <property type="protein sequence ID" value="SAM85564.1"/>
    <property type="molecule type" value="Genomic_DNA"/>
</dbReference>
<evidence type="ECO:0000256" key="1">
    <source>
        <dbReference type="SAM" id="SignalP"/>
    </source>
</evidence>
<evidence type="ECO:0000313" key="2">
    <source>
        <dbReference type="EMBL" id="SAM85564.1"/>
    </source>
</evidence>
<dbReference type="Proteomes" id="UP000658997">
    <property type="component" value="Unassembled WGS sequence"/>
</dbReference>
<reference evidence="4" key="1">
    <citation type="submission" date="2016-04" db="EMBL/GenBank/DDBJ databases">
        <authorList>
            <person name="Guldener U."/>
            <person name="Guldener U."/>
        </authorList>
    </citation>
    <scope>NUCLEOTIDE SEQUENCE [LARGE SCALE GENOMIC DNA]</scope>
    <source>
        <strain evidence="4">UB2112</strain>
    </source>
</reference>
<feature type="chain" id="PRO_5038218877" evidence="1">
    <location>
        <begin position="20"/>
        <end position="105"/>
    </location>
</feature>
<evidence type="ECO:0000313" key="5">
    <source>
        <dbReference type="Proteomes" id="UP000658997"/>
    </source>
</evidence>
<dbReference type="Proteomes" id="UP000179920">
    <property type="component" value="Chromosome XVIII"/>
</dbReference>
<proteinExistence type="predicted"/>
<sequence length="105" mass="11894">MRFASLVILLILLSTAALASMELEEPESEPHPDILHSNSSNSFAQHHARSVISYLSLPSSTITRVDPPDYRPDLRFLVHDNTDSSRNVPLCYRDEHCLMVSLYEL</sequence>
<protein>
    <submittedName>
        <fullName evidence="2">Uncharacterized protein</fullName>
    </submittedName>
</protein>
<gene>
    <name evidence="3" type="ORF">UBRO2_03764</name>
    <name evidence="2" type="ORF">UBRO_10033</name>
</gene>
<evidence type="ECO:0000313" key="3">
    <source>
        <dbReference type="EMBL" id="SYW80496.1"/>
    </source>
</evidence>
<dbReference type="OrthoDB" id="10307970at2759"/>
<keyword evidence="5" id="KW-1185">Reference proteome</keyword>
<reference evidence="2" key="2">
    <citation type="submission" date="2016-04" db="EMBL/GenBank/DDBJ databases">
        <authorList>
            <person name="Evans L.H."/>
            <person name="Alamgir A."/>
            <person name="Owens N."/>
            <person name="Weber N.D."/>
            <person name="Virtaneva K."/>
            <person name="Barbian K."/>
            <person name="Babar A."/>
            <person name="Rosenke K."/>
        </authorList>
    </citation>
    <scope>NUCLEOTIDE SEQUENCE</scope>
    <source>
        <strain evidence="2">UB2112</strain>
    </source>
</reference>
<keyword evidence="1" id="KW-0732">Signal</keyword>
<accession>A0A1K0HKD1</accession>
<dbReference type="EMBL" id="ULHB01000076">
    <property type="protein sequence ID" value="SYW80496.1"/>
    <property type="molecule type" value="Genomic_DNA"/>
</dbReference>
<evidence type="ECO:0000313" key="4">
    <source>
        <dbReference type="Proteomes" id="UP000179920"/>
    </source>
</evidence>